<feature type="transmembrane region" description="Helical" evidence="9">
    <location>
        <begin position="251"/>
        <end position="275"/>
    </location>
</feature>
<comment type="similarity">
    <text evidence="2">Belongs to the autoinducer-2 exporter (AI-2E) (TC 2.A.86) family.</text>
</comment>
<dbReference type="Pfam" id="PF01594">
    <property type="entry name" value="AI-2E_transport"/>
    <property type="match status" value="1"/>
</dbReference>
<dbReference type="PANTHER" id="PTHR21716">
    <property type="entry name" value="TRANSMEMBRANE PROTEIN"/>
    <property type="match status" value="1"/>
</dbReference>
<feature type="transmembrane region" description="Helical" evidence="9">
    <location>
        <begin position="24"/>
        <end position="46"/>
    </location>
</feature>
<evidence type="ECO:0000256" key="3">
    <source>
        <dbReference type="ARBA" id="ARBA00022448"/>
    </source>
</evidence>
<keyword evidence="4" id="KW-1003">Cell membrane</keyword>
<evidence type="ECO:0000256" key="8">
    <source>
        <dbReference type="SAM" id="MobiDB-lite"/>
    </source>
</evidence>
<gene>
    <name evidence="10" type="ORF">SAMN04487864_11019</name>
</gene>
<feature type="transmembrane region" description="Helical" evidence="9">
    <location>
        <begin position="287"/>
        <end position="316"/>
    </location>
</feature>
<organism evidence="10 11">
    <name type="scientific">Succiniclasticum ruminis</name>
    <dbReference type="NCBI Taxonomy" id="40841"/>
    <lineage>
        <taxon>Bacteria</taxon>
        <taxon>Bacillati</taxon>
        <taxon>Bacillota</taxon>
        <taxon>Negativicutes</taxon>
        <taxon>Acidaminococcales</taxon>
        <taxon>Acidaminococcaceae</taxon>
        <taxon>Succiniclasticum</taxon>
    </lineage>
</organism>
<dbReference type="RefSeq" id="WP_093730614.1">
    <property type="nucleotide sequence ID" value="NZ_FMYW01000010.1"/>
</dbReference>
<evidence type="ECO:0000256" key="6">
    <source>
        <dbReference type="ARBA" id="ARBA00022989"/>
    </source>
</evidence>
<feature type="transmembrane region" description="Helical" evidence="9">
    <location>
        <begin position="184"/>
        <end position="202"/>
    </location>
</feature>
<keyword evidence="11" id="KW-1185">Reference proteome</keyword>
<evidence type="ECO:0000256" key="1">
    <source>
        <dbReference type="ARBA" id="ARBA00004651"/>
    </source>
</evidence>
<reference evidence="11" key="1">
    <citation type="submission" date="2016-10" db="EMBL/GenBank/DDBJ databases">
        <authorList>
            <person name="Varghese N."/>
            <person name="Submissions S."/>
        </authorList>
    </citation>
    <scope>NUCLEOTIDE SEQUENCE [LARGE SCALE GENOMIC DNA]</scope>
    <source>
        <strain evidence="11">DSM 11005</strain>
    </source>
</reference>
<keyword evidence="6 9" id="KW-1133">Transmembrane helix</keyword>
<evidence type="ECO:0000256" key="7">
    <source>
        <dbReference type="ARBA" id="ARBA00023136"/>
    </source>
</evidence>
<name>A0A1G6ML54_9FIRM</name>
<feature type="region of interest" description="Disordered" evidence="8">
    <location>
        <begin position="395"/>
        <end position="414"/>
    </location>
</feature>
<evidence type="ECO:0000313" key="10">
    <source>
        <dbReference type="EMBL" id="SDC56252.1"/>
    </source>
</evidence>
<evidence type="ECO:0000313" key="11">
    <source>
        <dbReference type="Proteomes" id="UP000198943"/>
    </source>
</evidence>
<proteinExistence type="inferred from homology"/>
<evidence type="ECO:0000256" key="4">
    <source>
        <dbReference type="ARBA" id="ARBA00022475"/>
    </source>
</evidence>
<evidence type="ECO:0000256" key="2">
    <source>
        <dbReference type="ARBA" id="ARBA00009773"/>
    </source>
</evidence>
<sequence>MDPLLTLGGKGNVIRFYSKMKSPYIHFIQQHTIIKFLIAFAVSAVLYAMSSFLFPILLAIGLAFALYPLSRAFVRLQLGKTGMHPSRVVAIILAFIASAIFGLIVISFVVLPLFEQLNELLAKLPEYSKQMEGESLLRILKEPVAEGAPVLPSSLEGLLEDAINAVMGFLANVARNLLNSTVQMVANLVGLIVVPFLAFYFLKDWRQLCTMITDLFTPDARPKVSRVLARIGVAISGYVEGLWIMSMLSALSVTIVLLILGVPYPLVFGLIALLAETIPVIGPMISAIPAIFVAYTSTTPDTALCVAVFYIIYYTIDSQMLQPTVMGKKIKLHPVVILLALMISGKLFGILGMLFAMPVAAVYRVLYDELWHYDGNDTEGELTIEEIAATLTTDPTDDQMVQQRKEQMERERQE</sequence>
<dbReference type="Proteomes" id="UP000198943">
    <property type="component" value="Unassembled WGS sequence"/>
</dbReference>
<dbReference type="AlphaFoldDB" id="A0A1G6ML54"/>
<feature type="transmembrane region" description="Helical" evidence="9">
    <location>
        <begin position="52"/>
        <end position="69"/>
    </location>
</feature>
<keyword evidence="5 9" id="KW-0812">Transmembrane</keyword>
<keyword evidence="7 9" id="KW-0472">Membrane</keyword>
<keyword evidence="3" id="KW-0813">Transport</keyword>
<dbReference type="PANTHER" id="PTHR21716:SF53">
    <property type="entry name" value="PERMEASE PERM-RELATED"/>
    <property type="match status" value="1"/>
</dbReference>
<evidence type="ECO:0000256" key="9">
    <source>
        <dbReference type="SAM" id="Phobius"/>
    </source>
</evidence>
<protein>
    <submittedName>
        <fullName evidence="10">Predicted PurR-regulated permease PerM</fullName>
    </submittedName>
</protein>
<dbReference type="GO" id="GO:0005886">
    <property type="term" value="C:plasma membrane"/>
    <property type="evidence" value="ECO:0007669"/>
    <property type="project" value="UniProtKB-SubCell"/>
</dbReference>
<evidence type="ECO:0000256" key="5">
    <source>
        <dbReference type="ARBA" id="ARBA00022692"/>
    </source>
</evidence>
<dbReference type="OrthoDB" id="9793390at2"/>
<feature type="transmembrane region" description="Helical" evidence="9">
    <location>
        <begin position="336"/>
        <end position="363"/>
    </location>
</feature>
<comment type="subcellular location">
    <subcellularLocation>
        <location evidence="1">Cell membrane</location>
        <topology evidence="1">Multi-pass membrane protein</topology>
    </subcellularLocation>
</comment>
<dbReference type="InterPro" id="IPR002549">
    <property type="entry name" value="AI-2E-like"/>
</dbReference>
<accession>A0A1G6ML54</accession>
<feature type="compositionally biased region" description="Basic and acidic residues" evidence="8">
    <location>
        <begin position="403"/>
        <end position="414"/>
    </location>
</feature>
<dbReference type="EMBL" id="FMYW01000010">
    <property type="protein sequence ID" value="SDC56252.1"/>
    <property type="molecule type" value="Genomic_DNA"/>
</dbReference>
<feature type="transmembrane region" description="Helical" evidence="9">
    <location>
        <begin position="89"/>
        <end position="114"/>
    </location>
</feature>